<feature type="region of interest" description="Disordered" evidence="1">
    <location>
        <begin position="102"/>
        <end position="143"/>
    </location>
</feature>
<reference evidence="2 3" key="1">
    <citation type="submission" date="2011-07" db="EMBL/GenBank/DDBJ databases">
        <authorList>
            <person name="Coyne R."/>
            <person name="Brami D."/>
            <person name="Johnson J."/>
            <person name="Hostetler J."/>
            <person name="Hannick L."/>
            <person name="Clark T."/>
            <person name="Cassidy-Hanley D."/>
            <person name="Inman J."/>
        </authorList>
    </citation>
    <scope>NUCLEOTIDE SEQUENCE [LARGE SCALE GENOMIC DNA]</scope>
    <source>
        <strain evidence="2 3">G5</strain>
    </source>
</reference>
<feature type="compositionally biased region" description="Basic and acidic residues" evidence="1">
    <location>
        <begin position="124"/>
        <end position="142"/>
    </location>
</feature>
<proteinExistence type="predicted"/>
<accession>G0QVB9</accession>
<dbReference type="eggNOG" id="ENOG502SPHV">
    <property type="taxonomic scope" value="Eukaryota"/>
</dbReference>
<name>G0QVB9_ICHMU</name>
<sequence length="374" mass="44017">MENQQPQVQQYLLNVMQQQQQQQHQDSSQLNQYFKLDNELSNNQNGEKKTRRTKKDQNDRKYICGCGKSYLSYPALYTHLKQLEIKINQILNYFQKYRKHNGQPPESTILPSITGKQNNRGRPPKKEEISDLQKEEEEKSLEQSEQADILEDLLNFLDTIDKNYHQKLSDIFPTIFFDCKSENEYKVLLDGIKNLEDDSLNYLVEQLDSKGDLKKTPMNKIFVLFINYIAKGISNLALKEIIIFLCFYRKALNQYGWNALEQKLNSNLNEEFGEQQQQNTNNQNLITIDPQLREQEFCQVNNGDDCFLICNDFIIEILPSYLQEYSTESLNIIGPSDEQLKNAVYIIQHFANWLFNNRYTNTKLSIFPDKPEDE</sequence>
<dbReference type="OrthoDB" id="285872at2759"/>
<keyword evidence="3" id="KW-1185">Reference proteome</keyword>
<gene>
    <name evidence="2" type="ORF">IMG5_122700</name>
</gene>
<evidence type="ECO:0000256" key="1">
    <source>
        <dbReference type="SAM" id="MobiDB-lite"/>
    </source>
</evidence>
<dbReference type="EMBL" id="GL983939">
    <property type="protein sequence ID" value="EGR30837.1"/>
    <property type="molecule type" value="Genomic_DNA"/>
</dbReference>
<organism evidence="2 3">
    <name type="scientific">Ichthyophthirius multifiliis</name>
    <name type="common">White spot disease agent</name>
    <name type="synonym">Ich</name>
    <dbReference type="NCBI Taxonomy" id="5932"/>
    <lineage>
        <taxon>Eukaryota</taxon>
        <taxon>Sar</taxon>
        <taxon>Alveolata</taxon>
        <taxon>Ciliophora</taxon>
        <taxon>Intramacronucleata</taxon>
        <taxon>Oligohymenophorea</taxon>
        <taxon>Hymenostomatida</taxon>
        <taxon>Ophryoglenina</taxon>
        <taxon>Ichthyophthirius</taxon>
    </lineage>
</organism>
<protein>
    <submittedName>
        <fullName evidence="2">Uncharacterized protein</fullName>
    </submittedName>
</protein>
<feature type="compositionally biased region" description="Polar residues" evidence="1">
    <location>
        <begin position="104"/>
        <end position="120"/>
    </location>
</feature>
<dbReference type="GeneID" id="14906955"/>
<dbReference type="RefSeq" id="XP_004032424.1">
    <property type="nucleotide sequence ID" value="XM_004032376.1"/>
</dbReference>
<dbReference type="OMA" id="KNDEWTE"/>
<dbReference type="InParanoid" id="G0QVB9"/>
<dbReference type="AlphaFoldDB" id="G0QVB9"/>
<evidence type="ECO:0000313" key="3">
    <source>
        <dbReference type="Proteomes" id="UP000008983"/>
    </source>
</evidence>
<evidence type="ECO:0000313" key="2">
    <source>
        <dbReference type="EMBL" id="EGR30837.1"/>
    </source>
</evidence>
<dbReference type="Proteomes" id="UP000008983">
    <property type="component" value="Unassembled WGS sequence"/>
</dbReference>
<feature type="region of interest" description="Disordered" evidence="1">
    <location>
        <begin position="39"/>
        <end position="58"/>
    </location>
</feature>